<evidence type="ECO:0000313" key="3">
    <source>
        <dbReference type="Proteomes" id="UP000325081"/>
    </source>
</evidence>
<feature type="transmembrane region" description="Helical" evidence="1">
    <location>
        <begin position="76"/>
        <end position="97"/>
    </location>
</feature>
<keyword evidence="3" id="KW-1185">Reference proteome</keyword>
<keyword evidence="1" id="KW-0812">Transmembrane</keyword>
<organism evidence="2 3">
    <name type="scientific">Striga asiatica</name>
    <name type="common">Asiatic witchweed</name>
    <name type="synonym">Buchnera asiatica</name>
    <dbReference type="NCBI Taxonomy" id="4170"/>
    <lineage>
        <taxon>Eukaryota</taxon>
        <taxon>Viridiplantae</taxon>
        <taxon>Streptophyta</taxon>
        <taxon>Embryophyta</taxon>
        <taxon>Tracheophyta</taxon>
        <taxon>Spermatophyta</taxon>
        <taxon>Magnoliopsida</taxon>
        <taxon>eudicotyledons</taxon>
        <taxon>Gunneridae</taxon>
        <taxon>Pentapetalae</taxon>
        <taxon>asterids</taxon>
        <taxon>lamiids</taxon>
        <taxon>Lamiales</taxon>
        <taxon>Orobanchaceae</taxon>
        <taxon>Buchnereae</taxon>
        <taxon>Striga</taxon>
    </lineage>
</organism>
<keyword evidence="1" id="KW-0472">Membrane</keyword>
<proteinExistence type="predicted"/>
<dbReference type="EMBL" id="BKCP01013292">
    <property type="protein sequence ID" value="GER57328.1"/>
    <property type="molecule type" value="Genomic_DNA"/>
</dbReference>
<reference evidence="3" key="1">
    <citation type="journal article" date="2019" name="Curr. Biol.">
        <title>Genome Sequence of Striga asiatica Provides Insight into the Evolution of Plant Parasitism.</title>
        <authorList>
            <person name="Yoshida S."/>
            <person name="Kim S."/>
            <person name="Wafula E.K."/>
            <person name="Tanskanen J."/>
            <person name="Kim Y.M."/>
            <person name="Honaas L."/>
            <person name="Yang Z."/>
            <person name="Spallek T."/>
            <person name="Conn C.E."/>
            <person name="Ichihashi Y."/>
            <person name="Cheong K."/>
            <person name="Cui S."/>
            <person name="Der J.P."/>
            <person name="Gundlach H."/>
            <person name="Jiao Y."/>
            <person name="Hori C."/>
            <person name="Ishida J.K."/>
            <person name="Kasahara H."/>
            <person name="Kiba T."/>
            <person name="Kim M.S."/>
            <person name="Koo N."/>
            <person name="Laohavisit A."/>
            <person name="Lee Y.H."/>
            <person name="Lumba S."/>
            <person name="McCourt P."/>
            <person name="Mortimer J.C."/>
            <person name="Mutuku J.M."/>
            <person name="Nomura T."/>
            <person name="Sasaki-Sekimoto Y."/>
            <person name="Seto Y."/>
            <person name="Wang Y."/>
            <person name="Wakatake T."/>
            <person name="Sakakibara H."/>
            <person name="Demura T."/>
            <person name="Yamaguchi S."/>
            <person name="Yoneyama K."/>
            <person name="Manabe R.I."/>
            <person name="Nelson D.C."/>
            <person name="Schulman A.H."/>
            <person name="Timko M.P."/>
            <person name="dePamphilis C.W."/>
            <person name="Choi D."/>
            <person name="Shirasu K."/>
        </authorList>
    </citation>
    <scope>NUCLEOTIDE SEQUENCE [LARGE SCALE GENOMIC DNA]</scope>
    <source>
        <strain evidence="3">cv. UVA1</strain>
    </source>
</reference>
<evidence type="ECO:0000256" key="1">
    <source>
        <dbReference type="SAM" id="Phobius"/>
    </source>
</evidence>
<evidence type="ECO:0000313" key="2">
    <source>
        <dbReference type="EMBL" id="GER57328.1"/>
    </source>
</evidence>
<accession>A0A5A7RJL4</accession>
<comment type="caution">
    <text evidence="2">The sequence shown here is derived from an EMBL/GenBank/DDBJ whole genome shotgun (WGS) entry which is preliminary data.</text>
</comment>
<sequence length="121" mass="13498">MHSSHDLHCSHRRSLPVSATRVCTMAGVPTLMFTATAPLIDENSSLESWLTKAAMRAASLLNRASELELDELSKSINGILVLGRRVVGFVFVGRAVVVERRRRMRRRNARDATRLIVLMAN</sequence>
<dbReference type="AlphaFoldDB" id="A0A5A7RJL4"/>
<protein>
    <submittedName>
        <fullName evidence="2">Staphopain A</fullName>
    </submittedName>
</protein>
<dbReference type="Proteomes" id="UP000325081">
    <property type="component" value="Unassembled WGS sequence"/>
</dbReference>
<gene>
    <name evidence="2" type="ORF">STAS_35128</name>
</gene>
<name>A0A5A7RJL4_STRAF</name>
<keyword evidence="1" id="KW-1133">Transmembrane helix</keyword>